<evidence type="ECO:0000256" key="4">
    <source>
        <dbReference type="PROSITE-ProRule" id="PRU00376"/>
    </source>
</evidence>
<dbReference type="CDD" id="cd16910">
    <property type="entry name" value="YEATS_TFIID14_like"/>
    <property type="match status" value="1"/>
</dbReference>
<evidence type="ECO:0000313" key="7">
    <source>
        <dbReference type="Proteomes" id="UP000000759"/>
    </source>
</evidence>
<evidence type="ECO:0000256" key="2">
    <source>
        <dbReference type="ARBA" id="ARBA00023163"/>
    </source>
</evidence>
<evidence type="ECO:0000256" key="3">
    <source>
        <dbReference type="ARBA" id="ARBA00023242"/>
    </source>
</evidence>
<dbReference type="GO" id="GO:0006355">
    <property type="term" value="P:regulation of DNA-templated transcription"/>
    <property type="evidence" value="ECO:0007669"/>
    <property type="project" value="InterPro"/>
</dbReference>
<dbReference type="AlphaFoldDB" id="B7GAI3"/>
<reference evidence="6 7" key="1">
    <citation type="journal article" date="2008" name="Nature">
        <title>The Phaeodactylum genome reveals the evolutionary history of diatom genomes.</title>
        <authorList>
            <person name="Bowler C."/>
            <person name="Allen A.E."/>
            <person name="Badger J.H."/>
            <person name="Grimwood J."/>
            <person name="Jabbari K."/>
            <person name="Kuo A."/>
            <person name="Maheswari U."/>
            <person name="Martens C."/>
            <person name="Maumus F."/>
            <person name="Otillar R.P."/>
            <person name="Rayko E."/>
            <person name="Salamov A."/>
            <person name="Vandepoele K."/>
            <person name="Beszteri B."/>
            <person name="Gruber A."/>
            <person name="Heijde M."/>
            <person name="Katinka M."/>
            <person name="Mock T."/>
            <person name="Valentin K."/>
            <person name="Verret F."/>
            <person name="Berges J.A."/>
            <person name="Brownlee C."/>
            <person name="Cadoret J.P."/>
            <person name="Chiovitti A."/>
            <person name="Choi C.J."/>
            <person name="Coesel S."/>
            <person name="De Martino A."/>
            <person name="Detter J.C."/>
            <person name="Durkin C."/>
            <person name="Falciatore A."/>
            <person name="Fournet J."/>
            <person name="Haruta M."/>
            <person name="Huysman M.J."/>
            <person name="Jenkins B.D."/>
            <person name="Jiroutova K."/>
            <person name="Jorgensen R.E."/>
            <person name="Joubert Y."/>
            <person name="Kaplan A."/>
            <person name="Kroger N."/>
            <person name="Kroth P.G."/>
            <person name="La Roche J."/>
            <person name="Lindquist E."/>
            <person name="Lommer M."/>
            <person name="Martin-Jezequel V."/>
            <person name="Lopez P.J."/>
            <person name="Lucas S."/>
            <person name="Mangogna M."/>
            <person name="McGinnis K."/>
            <person name="Medlin L.K."/>
            <person name="Montsant A."/>
            <person name="Oudot-Le Secq M.P."/>
            <person name="Napoli C."/>
            <person name="Obornik M."/>
            <person name="Parker M.S."/>
            <person name="Petit J.L."/>
            <person name="Porcel B.M."/>
            <person name="Poulsen N."/>
            <person name="Robison M."/>
            <person name="Rychlewski L."/>
            <person name="Rynearson T.A."/>
            <person name="Schmutz J."/>
            <person name="Shapiro H."/>
            <person name="Siaut M."/>
            <person name="Stanley M."/>
            <person name="Sussman M.R."/>
            <person name="Taylor A.R."/>
            <person name="Vardi A."/>
            <person name="von Dassow P."/>
            <person name="Vyverman W."/>
            <person name="Willis A."/>
            <person name="Wyrwicz L.S."/>
            <person name="Rokhsar D.S."/>
            <person name="Weissenbach J."/>
            <person name="Armbrust E.V."/>
            <person name="Green B.R."/>
            <person name="Van de Peer Y."/>
            <person name="Grigoriev I.V."/>
        </authorList>
    </citation>
    <scope>NUCLEOTIDE SEQUENCE [LARGE SCALE GENOMIC DNA]</scope>
    <source>
        <strain evidence="6 7">CCAP 1055/1</strain>
    </source>
</reference>
<organism evidence="6 7">
    <name type="scientific">Phaeodactylum tricornutum (strain CCAP 1055/1)</name>
    <dbReference type="NCBI Taxonomy" id="556484"/>
    <lineage>
        <taxon>Eukaryota</taxon>
        <taxon>Sar</taxon>
        <taxon>Stramenopiles</taxon>
        <taxon>Ochrophyta</taxon>
        <taxon>Bacillariophyta</taxon>
        <taxon>Bacillariophyceae</taxon>
        <taxon>Bacillariophycidae</taxon>
        <taxon>Naviculales</taxon>
        <taxon>Phaeodactylaceae</taxon>
        <taxon>Phaeodactylum</taxon>
    </lineage>
</organism>
<feature type="non-terminal residue" evidence="6">
    <location>
        <position position="1"/>
    </location>
</feature>
<dbReference type="STRING" id="556484.B7GAI3"/>
<evidence type="ECO:0000256" key="1">
    <source>
        <dbReference type="ARBA" id="ARBA00023015"/>
    </source>
</evidence>
<dbReference type="GO" id="GO:0005634">
    <property type="term" value="C:nucleus"/>
    <property type="evidence" value="ECO:0007669"/>
    <property type="project" value="UniProtKB-SubCell"/>
</dbReference>
<dbReference type="GeneID" id="7195906"/>
<dbReference type="EMBL" id="CM000624">
    <property type="protein sequence ID" value="EEC44257.1"/>
    <property type="molecule type" value="Genomic_DNA"/>
</dbReference>
<dbReference type="Pfam" id="PF03366">
    <property type="entry name" value="YEATS"/>
    <property type="match status" value="1"/>
</dbReference>
<reference evidence="7" key="2">
    <citation type="submission" date="2008-08" db="EMBL/GenBank/DDBJ databases">
        <authorList>
            <consortium name="Diatom Consortium"/>
            <person name="Grigoriev I."/>
            <person name="Grimwood J."/>
            <person name="Kuo A."/>
            <person name="Otillar R.P."/>
            <person name="Salamov A."/>
            <person name="Detter J.C."/>
            <person name="Lindquist E."/>
            <person name="Shapiro H."/>
            <person name="Lucas S."/>
            <person name="Glavina del Rio T."/>
            <person name="Pitluck S."/>
            <person name="Rokhsar D."/>
            <person name="Bowler C."/>
        </authorList>
    </citation>
    <scope>GENOME REANNOTATION</scope>
    <source>
        <strain evidence="7">CCAP 1055/1</strain>
    </source>
</reference>
<dbReference type="InterPro" id="IPR005033">
    <property type="entry name" value="YEATS"/>
</dbReference>
<dbReference type="HOGENOM" id="CLU_051385_3_0_1"/>
<evidence type="ECO:0000259" key="5">
    <source>
        <dbReference type="PROSITE" id="PS51037"/>
    </source>
</evidence>
<dbReference type="FunCoup" id="B7GAI3">
    <property type="interactions" value="226"/>
</dbReference>
<dbReference type="InParanoid" id="B7GAI3"/>
<comment type="subcellular location">
    <subcellularLocation>
        <location evidence="4">Nucleus</location>
    </subcellularLocation>
</comment>
<dbReference type="PANTHER" id="PTHR47573:SF1">
    <property type="entry name" value="PROTEIN AF-9 HOMOLOG"/>
    <property type="match status" value="1"/>
</dbReference>
<keyword evidence="7" id="KW-1185">Reference proteome</keyword>
<dbReference type="RefSeq" id="XP_002184079.1">
    <property type="nucleotide sequence ID" value="XM_002184043.1"/>
</dbReference>
<proteinExistence type="predicted"/>
<name>B7GAI3_PHATC</name>
<dbReference type="Proteomes" id="UP000000759">
    <property type="component" value="Chromosome 22"/>
</dbReference>
<dbReference type="PANTHER" id="PTHR47573">
    <property type="entry name" value="PROTEIN AF-9 HOMOLOG"/>
    <property type="match status" value="1"/>
</dbReference>
<dbReference type="OrthoDB" id="16041at2759"/>
<dbReference type="InterPro" id="IPR038704">
    <property type="entry name" value="YEAST_sf"/>
</dbReference>
<keyword evidence="2" id="KW-0804">Transcription</keyword>
<dbReference type="InterPro" id="IPR055129">
    <property type="entry name" value="YEATS_dom"/>
</dbReference>
<feature type="non-terminal residue" evidence="6">
    <location>
        <position position="152"/>
    </location>
</feature>
<dbReference type="PROSITE" id="PS51037">
    <property type="entry name" value="YEATS"/>
    <property type="match status" value="1"/>
</dbReference>
<feature type="domain" description="YEATS" evidence="5">
    <location>
        <begin position="2"/>
        <end position="148"/>
    </location>
</feature>
<sequence length="152" mass="17196">RRMEHTTACLPIVYGSVAFYLGKKADEYNTHQWTLHLRGPNNEDLSPVISKVVFHLHPSFAQPTRELTEPPYEVTERGWGEFEAQVRIVWKDSSERPILISHGIKLYPPGTAPNAAPTDTETAVVAESYDEVVFTDPSETFYTQLLRVANLP</sequence>
<dbReference type="KEGG" id="pti:PHATRDRAFT_6586"/>
<evidence type="ECO:0000313" key="6">
    <source>
        <dbReference type="EMBL" id="EEC44257.1"/>
    </source>
</evidence>
<protein>
    <recommendedName>
        <fullName evidence="5">YEATS domain-containing protein</fullName>
    </recommendedName>
</protein>
<keyword evidence="1" id="KW-0805">Transcription regulation</keyword>
<keyword evidence="3 4" id="KW-0539">Nucleus</keyword>
<dbReference type="eggNOG" id="KOG3149">
    <property type="taxonomic scope" value="Eukaryota"/>
</dbReference>
<dbReference type="PaxDb" id="2850-Phatr6586"/>
<dbReference type="Gene3D" id="2.60.40.1970">
    <property type="entry name" value="YEATS domain"/>
    <property type="match status" value="1"/>
</dbReference>
<gene>
    <name evidence="6" type="ORF">PHATRDRAFT_6586</name>
</gene>
<accession>B7GAI3</accession>